<accession>A0A9W6S0U3</accession>
<dbReference type="EMBL" id="BSTK01000002">
    <property type="protein sequence ID" value="GLY83350.1"/>
    <property type="molecule type" value="Genomic_DNA"/>
</dbReference>
<gene>
    <name evidence="1" type="ORF">Airi02_012800</name>
</gene>
<sequence>MTERPPVPGDLFARAQTVAGLRALADFLEANPAIPVRELGADYTTFARADDDNAERAEIDRIAAALGERVEDETGYGGHYRVFKTFGRITYCAVHIPAGHRAAHKALMSYAPAFPTKAA</sequence>
<proteinExistence type="predicted"/>
<dbReference type="AlphaFoldDB" id="A0A9W6S0U3"/>
<evidence type="ECO:0000313" key="1">
    <source>
        <dbReference type="EMBL" id="GLY83350.1"/>
    </source>
</evidence>
<dbReference type="RefSeq" id="WP_285567616.1">
    <property type="nucleotide sequence ID" value="NZ_BSTK01000002.1"/>
</dbReference>
<evidence type="ECO:0000313" key="2">
    <source>
        <dbReference type="Proteomes" id="UP001165074"/>
    </source>
</evidence>
<protein>
    <submittedName>
        <fullName evidence="1">Uncharacterized protein</fullName>
    </submittedName>
</protein>
<dbReference type="Proteomes" id="UP001165074">
    <property type="component" value="Unassembled WGS sequence"/>
</dbReference>
<keyword evidence="2" id="KW-1185">Reference proteome</keyword>
<comment type="caution">
    <text evidence="1">The sequence shown here is derived from an EMBL/GenBank/DDBJ whole genome shotgun (WGS) entry which is preliminary data.</text>
</comment>
<reference evidence="1" key="1">
    <citation type="submission" date="2023-03" db="EMBL/GenBank/DDBJ databases">
        <title>Actinoallomurus iriomotensis NBRC 103684.</title>
        <authorList>
            <person name="Ichikawa N."/>
            <person name="Sato H."/>
            <person name="Tonouchi N."/>
        </authorList>
    </citation>
    <scope>NUCLEOTIDE SEQUENCE</scope>
    <source>
        <strain evidence="1">NBRC 103684</strain>
    </source>
</reference>
<name>A0A9W6S0U3_9ACTN</name>
<organism evidence="1 2">
    <name type="scientific">Actinoallomurus iriomotensis</name>
    <dbReference type="NCBI Taxonomy" id="478107"/>
    <lineage>
        <taxon>Bacteria</taxon>
        <taxon>Bacillati</taxon>
        <taxon>Actinomycetota</taxon>
        <taxon>Actinomycetes</taxon>
        <taxon>Streptosporangiales</taxon>
        <taxon>Thermomonosporaceae</taxon>
        <taxon>Actinoallomurus</taxon>
    </lineage>
</organism>